<dbReference type="EMBL" id="QOQD01000004">
    <property type="protein sequence ID" value="RCL73925.1"/>
    <property type="molecule type" value="Genomic_DNA"/>
</dbReference>
<gene>
    <name evidence="1" type="ORF">DBW71_02315</name>
</gene>
<proteinExistence type="predicted"/>
<protein>
    <submittedName>
        <fullName evidence="1">Uncharacterized protein</fullName>
    </submittedName>
</protein>
<evidence type="ECO:0000313" key="2">
    <source>
        <dbReference type="Proteomes" id="UP000253570"/>
    </source>
</evidence>
<accession>A0A368DRS4</accession>
<name>A0A368DRS4_9PROT</name>
<reference evidence="1 2" key="1">
    <citation type="journal article" date="2018" name="Microbiome">
        <title>Fine metagenomic profile of the Mediterranean stratified and mixed water columns revealed by assembly and recruitment.</title>
        <authorList>
            <person name="Haro-Moreno J.M."/>
            <person name="Lopez-Perez M."/>
            <person name="De La Torre J.R."/>
            <person name="Picazo A."/>
            <person name="Camacho A."/>
            <person name="Rodriguez-Valera F."/>
        </authorList>
    </citation>
    <scope>NUCLEOTIDE SEQUENCE [LARGE SCALE GENOMIC DNA]</scope>
    <source>
        <strain evidence="1">MED-G57</strain>
    </source>
</reference>
<evidence type="ECO:0000313" key="1">
    <source>
        <dbReference type="EMBL" id="RCL73925.1"/>
    </source>
</evidence>
<sequence length="144" mass="16662">MLLEKLLGPRVKTKVPSNKASLSPKETLLKEINDQELLLIGKNPPMKYMKKTGRICKKKDGSPKMRPIKSWFSDENQFKPTPLGITFLQGDKNCYDVGQHDKLEILTNFKDAVSNDFYSADLLKWYELCEKRNNTIRKSKKIEN</sequence>
<organism evidence="1 2">
    <name type="scientific">PS1 clade bacterium</name>
    <dbReference type="NCBI Taxonomy" id="2175152"/>
    <lineage>
        <taxon>Bacteria</taxon>
        <taxon>Pseudomonadati</taxon>
        <taxon>Pseudomonadota</taxon>
        <taxon>Alphaproteobacteria</taxon>
        <taxon>PS1 clade</taxon>
    </lineage>
</organism>
<dbReference type="AlphaFoldDB" id="A0A368DRS4"/>
<dbReference type="Proteomes" id="UP000253570">
    <property type="component" value="Unassembled WGS sequence"/>
</dbReference>
<comment type="caution">
    <text evidence="1">The sequence shown here is derived from an EMBL/GenBank/DDBJ whole genome shotgun (WGS) entry which is preliminary data.</text>
</comment>